<keyword evidence="1" id="KW-0964">Secreted</keyword>
<comment type="PTM">
    <text evidence="1">Ubiquitinated in the presence of host E1 ubiquitin-activating enzyme, E2 ubiquitin-conjugating enzyme and ubiquitin.</text>
</comment>
<feature type="domain" description="NEL" evidence="3">
    <location>
        <begin position="1"/>
        <end position="229"/>
    </location>
</feature>
<protein>
    <recommendedName>
        <fullName evidence="3">NEL domain-containing protein</fullName>
    </recommendedName>
</protein>
<keyword evidence="1" id="KW-0833">Ubl conjugation pathway</keyword>
<name>A0AAP0SKK8_9PSED</name>
<dbReference type="KEGG" id="pdw:BV82_0976"/>
<dbReference type="PROSITE" id="PS52053">
    <property type="entry name" value="NEL"/>
    <property type="match status" value="1"/>
</dbReference>
<keyword evidence="1" id="KW-1035">Host cytoplasm</keyword>
<dbReference type="EMBL" id="CP071706">
    <property type="protein sequence ID" value="KDO01109.1"/>
    <property type="molecule type" value="Genomic_DNA"/>
</dbReference>
<keyword evidence="5" id="KW-1185">Reference proteome</keyword>
<reference evidence="4 5" key="2">
    <citation type="journal article" date="2016" name="Front. Microbiol.">
        <title>When Genome-Based Approach Meets the 'Old but Good': Revealing Genes Involved in the Antibacterial Activity of Pseudomonas sp. P482 against Soft Rot Pathogens.</title>
        <authorList>
            <person name="Krzyzanowska D.M."/>
            <person name="Ossowicki A."/>
            <person name="Rajewska M."/>
            <person name="Maciag T."/>
            <person name="Jablonska M."/>
            <person name="Obuchowski M."/>
            <person name="Heeb S."/>
            <person name="Jafra S."/>
        </authorList>
    </citation>
    <scope>NUCLEOTIDE SEQUENCE [LARGE SCALE GENOMIC DNA]</scope>
    <source>
        <strain evidence="4 5">P482</strain>
    </source>
</reference>
<feature type="region of interest" description="Disordered" evidence="2">
    <location>
        <begin position="184"/>
        <end position="211"/>
    </location>
</feature>
<accession>A0AAP0SKK8</accession>
<dbReference type="AlphaFoldDB" id="A0AAP0SKK8"/>
<evidence type="ECO:0000313" key="4">
    <source>
        <dbReference type="EMBL" id="KDO01109.1"/>
    </source>
</evidence>
<feature type="compositionally biased region" description="Basic and acidic residues" evidence="2">
    <location>
        <begin position="191"/>
        <end position="202"/>
    </location>
</feature>
<gene>
    <name evidence="4" type="ORF">BV82_0976</name>
</gene>
<evidence type="ECO:0000256" key="1">
    <source>
        <dbReference type="PROSITE-ProRule" id="PRU01398"/>
    </source>
</evidence>
<evidence type="ECO:0000259" key="3">
    <source>
        <dbReference type="PROSITE" id="PS52053"/>
    </source>
</evidence>
<dbReference type="GO" id="GO:0004842">
    <property type="term" value="F:ubiquitin-protein transferase activity"/>
    <property type="evidence" value="ECO:0007669"/>
    <property type="project" value="UniProtKB-UniRule"/>
</dbReference>
<dbReference type="Pfam" id="PF14496">
    <property type="entry name" value="NEL"/>
    <property type="match status" value="1"/>
</dbReference>
<evidence type="ECO:0000256" key="2">
    <source>
        <dbReference type="SAM" id="MobiDB-lite"/>
    </source>
</evidence>
<dbReference type="GO" id="GO:0016567">
    <property type="term" value="P:protein ubiquitination"/>
    <property type="evidence" value="ECO:0007669"/>
    <property type="project" value="InterPro"/>
</dbReference>
<evidence type="ECO:0000313" key="5">
    <source>
        <dbReference type="Proteomes" id="UP000027121"/>
    </source>
</evidence>
<reference evidence="4 5" key="1">
    <citation type="journal article" date="2014" name="Genome Announc.">
        <title>Genome Sequence of Pseudomonas sp. Strain P482, a Tomato Rhizosphere Isolate with Broad-Spectrum Antimicrobial Activity.</title>
        <authorList>
            <person name="Krzyzanowska D.M."/>
            <person name="Ossowicki A."/>
            <person name="Jafra S."/>
        </authorList>
    </citation>
    <scope>NUCLEOTIDE SEQUENCE [LARGE SCALE GENOMIC DNA]</scope>
    <source>
        <strain evidence="4 5">P482</strain>
    </source>
</reference>
<dbReference type="Gene3D" id="1.20.58.360">
    <property type="entry name" value="Shigella T3SS effector IpaH defines"/>
    <property type="match status" value="1"/>
</dbReference>
<feature type="active site" description="Glycyl thioester intermediate" evidence="1">
    <location>
        <position position="36"/>
    </location>
</feature>
<keyword evidence="1" id="KW-0832">Ubl conjugation</keyword>
<keyword evidence="1" id="KW-0808">Transferase</keyword>
<dbReference type="InterPro" id="IPR029487">
    <property type="entry name" value="NEL_dom"/>
</dbReference>
<dbReference type="Proteomes" id="UP000027121">
    <property type="component" value="Chromosome"/>
</dbReference>
<organism evidence="4 5">
    <name type="scientific">Pseudomonas donghuensis</name>
    <dbReference type="NCBI Taxonomy" id="1163398"/>
    <lineage>
        <taxon>Bacteria</taxon>
        <taxon>Pseudomonadati</taxon>
        <taxon>Pseudomonadota</taxon>
        <taxon>Gammaproteobacteria</taxon>
        <taxon>Pseudomonadales</taxon>
        <taxon>Pseudomonadaceae</taxon>
        <taxon>Pseudomonas</taxon>
    </lineage>
</organism>
<comment type="similarity">
    <text evidence="1">Belongs to the LRR-containing bacterial E3 ligase family.</text>
</comment>
<proteinExistence type="inferred from homology"/>
<dbReference type="GO" id="GO:0005576">
    <property type="term" value="C:extracellular region"/>
    <property type="evidence" value="ECO:0007669"/>
    <property type="project" value="UniProtKB-UniRule"/>
</dbReference>
<sequence>MRTELFDRVWRMVDAASADSQLRAKLFRLAGHPRTCGNSIALNFSYLEIQVQVFQALSVSESSQVTARLLRLGQGLFRLDKLDKVVLDGIRLRRESTQGRWRDVEEVEVSLGYRVRLAEVLDLPGQPSAMLFPDLVLVRLVAPARHPGIPCPAQLAGATGAGVGRASGLDQRCRVLRRVLEPLQSVPGKNRRTDPQPERRGGAMESGGCCKAASPARVDIYRQVPPSGR</sequence>